<evidence type="ECO:0000256" key="3">
    <source>
        <dbReference type="SAM" id="SignalP"/>
    </source>
</evidence>
<reference evidence="5 6" key="1">
    <citation type="journal article" date="2015" name="BMC Genomics">
        <title>Genome mining reveals unlocked bioactive potential of marine Gram-negative bacteria.</title>
        <authorList>
            <person name="Machado H."/>
            <person name="Sonnenschein E.C."/>
            <person name="Melchiorsen J."/>
            <person name="Gram L."/>
        </authorList>
    </citation>
    <scope>NUCLEOTIDE SEQUENCE [LARGE SCALE GENOMIC DNA]</scope>
    <source>
        <strain evidence="5 6">S2471</strain>
    </source>
</reference>
<gene>
    <name evidence="5" type="ORF">TW77_15060</name>
</gene>
<protein>
    <submittedName>
        <fullName evidence="5">Membrane protein</fullName>
    </submittedName>
</protein>
<evidence type="ECO:0000313" key="5">
    <source>
        <dbReference type="EMBL" id="KJZ07524.1"/>
    </source>
</evidence>
<evidence type="ECO:0000256" key="2">
    <source>
        <dbReference type="SAM" id="Coils"/>
    </source>
</evidence>
<dbReference type="PANTHER" id="PTHR30469">
    <property type="entry name" value="MULTIDRUG RESISTANCE PROTEIN MDTA"/>
    <property type="match status" value="1"/>
</dbReference>
<dbReference type="OrthoDB" id="5730196at2"/>
<dbReference type="RefSeq" id="WP_046005811.1">
    <property type="nucleotide sequence ID" value="NZ_JXYA01000036.1"/>
</dbReference>
<dbReference type="Gene3D" id="1.10.287.470">
    <property type="entry name" value="Helix hairpin bin"/>
    <property type="match status" value="1"/>
</dbReference>
<comment type="caution">
    <text evidence="5">The sequence shown here is derived from an EMBL/GenBank/DDBJ whole genome shotgun (WGS) entry which is preliminary data.</text>
</comment>
<sequence length="388" mass="42018">MKAQALKWIFPAVALGLGVAGFSAVNAVAKGEEEKQVVDTRPVVQVESVQAQDHQVLIQSYGEVMPLETTQLSVQVAGEVVYWHPGFVAGGVVAKGDILLSIEKDNYEAAVLQAEAQLASAQAALIEEQAQADVAADEAKRFPNKKHTDLFLRKPQVMSAKAAVKSAKAALMRAQRDLENCDVVAPFNGLIVSRDVGLGQFVSTGSVVAKLNNIEQAEIVIPIAGFDSVFLPETISGTKATLFNKGVNGFSREAQIHRDLGTVDTQTRMSNLVVRVDDPYALNSDQPKVKFGTYVQVSFLGKTLKQIYRLPQELVNNQTVWLLNDNAELEPREVQVVREEGEYFLVGAGLNNSDKVVVTLPEYPQRGMSVKVAGADESNTQGASLEKL</sequence>
<dbReference type="PATRIC" id="fig|43658.5.peg.3187"/>
<dbReference type="Pfam" id="PF25967">
    <property type="entry name" value="RND-MFP_C"/>
    <property type="match status" value="1"/>
</dbReference>
<dbReference type="InterPro" id="IPR058627">
    <property type="entry name" value="MdtA-like_C"/>
</dbReference>
<keyword evidence="3" id="KW-0732">Signal</keyword>
<dbReference type="GO" id="GO:1990281">
    <property type="term" value="C:efflux pump complex"/>
    <property type="evidence" value="ECO:0007669"/>
    <property type="project" value="TreeGrafter"/>
</dbReference>
<dbReference type="AlphaFoldDB" id="A0A0F4QJN9"/>
<dbReference type="EMBL" id="JXYA01000036">
    <property type="protein sequence ID" value="KJZ07524.1"/>
    <property type="molecule type" value="Genomic_DNA"/>
</dbReference>
<keyword evidence="6" id="KW-1185">Reference proteome</keyword>
<feature type="chain" id="PRO_5002475800" evidence="3">
    <location>
        <begin position="30"/>
        <end position="388"/>
    </location>
</feature>
<evidence type="ECO:0000259" key="4">
    <source>
        <dbReference type="Pfam" id="PF25967"/>
    </source>
</evidence>
<dbReference type="NCBIfam" id="TIGR01730">
    <property type="entry name" value="RND_mfp"/>
    <property type="match status" value="1"/>
</dbReference>
<dbReference type="Gene3D" id="2.40.30.170">
    <property type="match status" value="1"/>
</dbReference>
<organism evidence="5 6">
    <name type="scientific">Pseudoalteromonas rubra</name>
    <dbReference type="NCBI Taxonomy" id="43658"/>
    <lineage>
        <taxon>Bacteria</taxon>
        <taxon>Pseudomonadati</taxon>
        <taxon>Pseudomonadota</taxon>
        <taxon>Gammaproteobacteria</taxon>
        <taxon>Alteromonadales</taxon>
        <taxon>Pseudoalteromonadaceae</taxon>
        <taxon>Pseudoalteromonas</taxon>
    </lineage>
</organism>
<evidence type="ECO:0000256" key="1">
    <source>
        <dbReference type="ARBA" id="ARBA00009477"/>
    </source>
</evidence>
<dbReference type="Proteomes" id="UP000033452">
    <property type="component" value="Unassembled WGS sequence"/>
</dbReference>
<dbReference type="Gene3D" id="2.40.420.20">
    <property type="match status" value="1"/>
</dbReference>
<feature type="domain" description="Multidrug resistance protein MdtA-like C-terminal permuted SH3" evidence="4">
    <location>
        <begin position="314"/>
        <end position="358"/>
    </location>
</feature>
<accession>A0A0F4QJN9</accession>
<dbReference type="Gene3D" id="2.40.50.100">
    <property type="match status" value="1"/>
</dbReference>
<name>A0A0F4QJN9_9GAMM</name>
<dbReference type="GO" id="GO:0015562">
    <property type="term" value="F:efflux transmembrane transporter activity"/>
    <property type="evidence" value="ECO:0007669"/>
    <property type="project" value="TreeGrafter"/>
</dbReference>
<dbReference type="InterPro" id="IPR006143">
    <property type="entry name" value="RND_pump_MFP"/>
</dbReference>
<feature type="signal peptide" evidence="3">
    <location>
        <begin position="1"/>
        <end position="29"/>
    </location>
</feature>
<comment type="similarity">
    <text evidence="1">Belongs to the membrane fusion protein (MFP) (TC 8.A.1) family.</text>
</comment>
<dbReference type="PANTHER" id="PTHR30469:SF12">
    <property type="entry name" value="MULTIDRUG RESISTANCE PROTEIN MDTA"/>
    <property type="match status" value="1"/>
</dbReference>
<evidence type="ECO:0000313" key="6">
    <source>
        <dbReference type="Proteomes" id="UP000033452"/>
    </source>
</evidence>
<proteinExistence type="inferred from homology"/>
<dbReference type="SUPFAM" id="SSF111369">
    <property type="entry name" value="HlyD-like secretion proteins"/>
    <property type="match status" value="1"/>
</dbReference>
<keyword evidence="2" id="KW-0175">Coiled coil</keyword>
<feature type="coiled-coil region" evidence="2">
    <location>
        <begin position="104"/>
        <end position="131"/>
    </location>
</feature>